<protein>
    <submittedName>
        <fullName evidence="3">Uncharacterized protein</fullName>
    </submittedName>
</protein>
<dbReference type="AlphaFoldDB" id="A0A8S1DKU5"/>
<sequence length="263" mass="30643">MSSRRCDGVDKRQLEQFLQEIARFRAEERSQQRAWRSLGDSIRRNQALLASRNVTLVPILESFDSEDEEEDEEEEDAYSTVAEDELSGESNAESGDEEAQDLEEYSRLLHEFAEAKDEEEEWIRDVELQLMGKVRDSLINLMACQLVVKQQEQKQEQGSSSRVEVKQQRRSSVQDAVLESRRARAEEIRRQSEKAAKKVQRAKARQLKAGRALVRALRQRRQVKKEENNLKKGKKRADWADLKKDAERELQRHLASLVEQVHI</sequence>
<comment type="caution">
    <text evidence="3">The sequence shown here is derived from an EMBL/GenBank/DDBJ whole genome shotgun (WGS) entry which is preliminary data.</text>
</comment>
<dbReference type="EMBL" id="CADEPI010000241">
    <property type="protein sequence ID" value="CAB3381674.1"/>
    <property type="molecule type" value="Genomic_DNA"/>
</dbReference>
<feature type="coiled-coil region" evidence="1">
    <location>
        <begin position="178"/>
        <end position="236"/>
    </location>
</feature>
<name>A0A8S1DKU5_9INSE</name>
<feature type="region of interest" description="Disordered" evidence="2">
    <location>
        <begin position="60"/>
        <end position="105"/>
    </location>
</feature>
<reference evidence="3 4" key="1">
    <citation type="submission" date="2020-04" db="EMBL/GenBank/DDBJ databases">
        <authorList>
            <person name="Alioto T."/>
            <person name="Alioto T."/>
            <person name="Gomez Garrido J."/>
        </authorList>
    </citation>
    <scope>NUCLEOTIDE SEQUENCE [LARGE SCALE GENOMIC DNA]</scope>
</reference>
<organism evidence="3 4">
    <name type="scientific">Cloeon dipterum</name>
    <dbReference type="NCBI Taxonomy" id="197152"/>
    <lineage>
        <taxon>Eukaryota</taxon>
        <taxon>Metazoa</taxon>
        <taxon>Ecdysozoa</taxon>
        <taxon>Arthropoda</taxon>
        <taxon>Hexapoda</taxon>
        <taxon>Insecta</taxon>
        <taxon>Pterygota</taxon>
        <taxon>Palaeoptera</taxon>
        <taxon>Ephemeroptera</taxon>
        <taxon>Pisciforma</taxon>
        <taxon>Baetidae</taxon>
        <taxon>Cloeon</taxon>
    </lineage>
</organism>
<feature type="region of interest" description="Disordered" evidence="2">
    <location>
        <begin position="151"/>
        <end position="176"/>
    </location>
</feature>
<proteinExistence type="predicted"/>
<dbReference type="Proteomes" id="UP000494165">
    <property type="component" value="Unassembled WGS sequence"/>
</dbReference>
<gene>
    <name evidence="3" type="ORF">CLODIP_2_CD05975</name>
</gene>
<evidence type="ECO:0000313" key="4">
    <source>
        <dbReference type="Proteomes" id="UP000494165"/>
    </source>
</evidence>
<keyword evidence="4" id="KW-1185">Reference proteome</keyword>
<feature type="compositionally biased region" description="Acidic residues" evidence="2">
    <location>
        <begin position="94"/>
        <end position="103"/>
    </location>
</feature>
<evidence type="ECO:0000313" key="3">
    <source>
        <dbReference type="EMBL" id="CAB3381674.1"/>
    </source>
</evidence>
<keyword evidence="1" id="KW-0175">Coiled coil</keyword>
<evidence type="ECO:0000256" key="1">
    <source>
        <dbReference type="SAM" id="Coils"/>
    </source>
</evidence>
<evidence type="ECO:0000256" key="2">
    <source>
        <dbReference type="SAM" id="MobiDB-lite"/>
    </source>
</evidence>
<accession>A0A8S1DKU5</accession>
<feature type="compositionally biased region" description="Acidic residues" evidence="2">
    <location>
        <begin position="63"/>
        <end position="87"/>
    </location>
</feature>